<evidence type="ECO:0000313" key="11">
    <source>
        <dbReference type="EMBL" id="MBC9179176.1"/>
    </source>
</evidence>
<dbReference type="PROSITE" id="PS01327">
    <property type="entry name" value="MSCL"/>
    <property type="match status" value="1"/>
</dbReference>
<evidence type="ECO:0000256" key="7">
    <source>
        <dbReference type="ARBA" id="ARBA00023065"/>
    </source>
</evidence>
<organism evidence="11 12">
    <name type="scientific">Pseudoroseomonas ludipueritiae</name>
    <dbReference type="NCBI Taxonomy" id="198093"/>
    <lineage>
        <taxon>Bacteria</taxon>
        <taxon>Pseudomonadati</taxon>
        <taxon>Pseudomonadota</taxon>
        <taxon>Alphaproteobacteria</taxon>
        <taxon>Acetobacterales</taxon>
        <taxon>Acetobacteraceae</taxon>
        <taxon>Pseudoroseomonas</taxon>
    </lineage>
</organism>
<dbReference type="HAMAP" id="MF_00115">
    <property type="entry name" value="MscL"/>
    <property type="match status" value="1"/>
</dbReference>
<evidence type="ECO:0000256" key="1">
    <source>
        <dbReference type="ARBA" id="ARBA00004651"/>
    </source>
</evidence>
<keyword evidence="3 10" id="KW-0813">Transport</keyword>
<keyword evidence="12" id="KW-1185">Reference proteome</keyword>
<dbReference type="InterPro" id="IPR019823">
    <property type="entry name" value="Mechanosensitive_channel_CS"/>
</dbReference>
<dbReference type="Proteomes" id="UP000603940">
    <property type="component" value="Unassembled WGS sequence"/>
</dbReference>
<proteinExistence type="inferred from homology"/>
<feature type="transmembrane region" description="Helical" evidence="10">
    <location>
        <begin position="91"/>
        <end position="112"/>
    </location>
</feature>
<dbReference type="PRINTS" id="PR01264">
    <property type="entry name" value="MECHCHANNEL"/>
</dbReference>
<comment type="subcellular location">
    <subcellularLocation>
        <location evidence="10">Cell inner membrane</location>
        <topology evidence="10">Multi-pass membrane protein</topology>
    </subcellularLocation>
    <subcellularLocation>
        <location evidence="1">Cell membrane</location>
        <topology evidence="1">Multi-pass membrane protein</topology>
    </subcellularLocation>
</comment>
<keyword evidence="9 10" id="KW-0407">Ion channel</keyword>
<gene>
    <name evidence="10 11" type="primary">mscL</name>
    <name evidence="11" type="ORF">IBL25_19740</name>
</gene>
<feature type="transmembrane region" description="Helical" evidence="10">
    <location>
        <begin position="49"/>
        <end position="70"/>
    </location>
</feature>
<dbReference type="InterPro" id="IPR037673">
    <property type="entry name" value="MSC/AndL"/>
</dbReference>
<dbReference type="Pfam" id="PF01741">
    <property type="entry name" value="MscL"/>
    <property type="match status" value="1"/>
</dbReference>
<keyword evidence="6 10" id="KW-1133">Transmembrane helix</keyword>
<name>A0ABR7RBP3_9PROT</name>
<dbReference type="RefSeq" id="WP_187780227.1">
    <property type="nucleotide sequence ID" value="NZ_JACTUZ010000125.1"/>
</dbReference>
<keyword evidence="7 10" id="KW-0406">Ion transport</keyword>
<accession>A0ABR7RBP3</accession>
<evidence type="ECO:0000256" key="10">
    <source>
        <dbReference type="HAMAP-Rule" id="MF_00115"/>
    </source>
</evidence>
<dbReference type="PANTHER" id="PTHR30266">
    <property type="entry name" value="MECHANOSENSITIVE CHANNEL MSCL"/>
    <property type="match status" value="1"/>
</dbReference>
<dbReference type="SUPFAM" id="SSF81330">
    <property type="entry name" value="Gated mechanosensitive channel"/>
    <property type="match status" value="1"/>
</dbReference>
<evidence type="ECO:0000256" key="4">
    <source>
        <dbReference type="ARBA" id="ARBA00022475"/>
    </source>
</evidence>
<comment type="subunit">
    <text evidence="10">Homopentamer.</text>
</comment>
<keyword evidence="8 10" id="KW-0472">Membrane</keyword>
<dbReference type="Gene3D" id="1.10.1200.120">
    <property type="entry name" value="Large-conductance mechanosensitive channel, MscL, domain 1"/>
    <property type="match status" value="1"/>
</dbReference>
<dbReference type="InterPro" id="IPR036019">
    <property type="entry name" value="MscL_channel"/>
</dbReference>
<comment type="function">
    <text evidence="10">Channel that opens in response to stretch forces in the membrane lipid bilayer. May participate in the regulation of osmotic pressure changes within the cell.</text>
</comment>
<dbReference type="NCBIfam" id="NF001843">
    <property type="entry name" value="PRK00567.1-4"/>
    <property type="match status" value="1"/>
</dbReference>
<evidence type="ECO:0000256" key="3">
    <source>
        <dbReference type="ARBA" id="ARBA00022448"/>
    </source>
</evidence>
<dbReference type="InterPro" id="IPR001185">
    <property type="entry name" value="MS_channel"/>
</dbReference>
<evidence type="ECO:0000256" key="5">
    <source>
        <dbReference type="ARBA" id="ARBA00022692"/>
    </source>
</evidence>
<dbReference type="NCBIfam" id="TIGR00220">
    <property type="entry name" value="mscL"/>
    <property type="match status" value="1"/>
</dbReference>
<dbReference type="PANTHER" id="PTHR30266:SF2">
    <property type="entry name" value="LARGE-CONDUCTANCE MECHANOSENSITIVE CHANNEL"/>
    <property type="match status" value="1"/>
</dbReference>
<evidence type="ECO:0000256" key="9">
    <source>
        <dbReference type="ARBA" id="ARBA00023303"/>
    </source>
</evidence>
<keyword evidence="4 10" id="KW-1003">Cell membrane</keyword>
<evidence type="ECO:0000256" key="6">
    <source>
        <dbReference type="ARBA" id="ARBA00022989"/>
    </source>
</evidence>
<protein>
    <recommendedName>
        <fullName evidence="10">Large-conductance mechanosensitive channel</fullName>
    </recommendedName>
</protein>
<evidence type="ECO:0000256" key="2">
    <source>
        <dbReference type="ARBA" id="ARBA00007254"/>
    </source>
</evidence>
<reference evidence="11 12" key="1">
    <citation type="journal article" date="2009" name="Int. J. Syst. Evol. Microbiol.">
        <title>Transfer of Teichococcus ludipueritiae and Muricoccus roseus to the genus Roseomonas, as Roseomonas ludipueritiae comb. nov. and Roseomonas rosea comb. nov., respectively, and emended description of the genus Roseomonas.</title>
        <authorList>
            <person name="Sanchez-Porro C."/>
            <person name="Gallego V."/>
            <person name="Busse H.J."/>
            <person name="Kampfer P."/>
            <person name="Ventosa A."/>
        </authorList>
    </citation>
    <scope>NUCLEOTIDE SEQUENCE [LARGE SCALE GENOMIC DNA]</scope>
    <source>
        <strain evidence="11 12">DSM 14915</strain>
    </source>
</reference>
<comment type="similarity">
    <text evidence="2 10">Belongs to the MscL family.</text>
</comment>
<keyword evidence="5 10" id="KW-0812">Transmembrane</keyword>
<evidence type="ECO:0000256" key="8">
    <source>
        <dbReference type="ARBA" id="ARBA00023136"/>
    </source>
</evidence>
<keyword evidence="10" id="KW-0997">Cell inner membrane</keyword>
<sequence length="151" mass="16530">MSASLQRWTPSWVQQFKMFITRGNVIDLAVGIIIGAAFTSIVSSLVEDIFNPLIGLLIGGVDFSNIFVVVKGERLATLEATRAAGSVALGIGVFINACIKFLIVAFAVFWIVRVLTRINLRADAEKAKDVVPTASEVLLTEIRDELRRRPL</sequence>
<dbReference type="EMBL" id="JACTUZ010000125">
    <property type="protein sequence ID" value="MBC9179176.1"/>
    <property type="molecule type" value="Genomic_DNA"/>
</dbReference>
<comment type="caution">
    <text evidence="11">The sequence shown here is derived from an EMBL/GenBank/DDBJ whole genome shotgun (WGS) entry which is preliminary data.</text>
</comment>
<feature type="transmembrane region" description="Helical" evidence="10">
    <location>
        <begin position="25"/>
        <end position="43"/>
    </location>
</feature>
<evidence type="ECO:0000313" key="12">
    <source>
        <dbReference type="Proteomes" id="UP000603940"/>
    </source>
</evidence>